<keyword evidence="1 4" id="KW-0597">Phosphoprotein</keyword>
<sequence length="138" mass="14710">MVGAERLRALVIDDNAHARAICLMHLRKLGIGEAEEAATGAEAILRLMSAPFGLVILDWYMPDISGAGVMQVLRDRRFGPASATPVILMTAYPSVENCDRARELGVSAVLPKPFTSADLGVALGRVLAGGKRDELVLL</sequence>
<dbReference type="SMART" id="SM00448">
    <property type="entry name" value="REC"/>
    <property type="match status" value="1"/>
</dbReference>
<organism evidence="6 7">
    <name type="scientific">Devosia sediminis</name>
    <dbReference type="NCBI Taxonomy" id="2798801"/>
    <lineage>
        <taxon>Bacteria</taxon>
        <taxon>Pseudomonadati</taxon>
        <taxon>Pseudomonadota</taxon>
        <taxon>Alphaproteobacteria</taxon>
        <taxon>Hyphomicrobiales</taxon>
        <taxon>Devosiaceae</taxon>
        <taxon>Devosia</taxon>
    </lineage>
</organism>
<evidence type="ECO:0000259" key="5">
    <source>
        <dbReference type="PROSITE" id="PS50110"/>
    </source>
</evidence>
<dbReference type="PANTHER" id="PTHR44591:SF3">
    <property type="entry name" value="RESPONSE REGULATORY DOMAIN-CONTAINING PROTEIN"/>
    <property type="match status" value="1"/>
</dbReference>
<proteinExistence type="predicted"/>
<evidence type="ECO:0000313" key="7">
    <source>
        <dbReference type="Proteomes" id="UP000602124"/>
    </source>
</evidence>
<reference evidence="6" key="1">
    <citation type="submission" date="2020-12" db="EMBL/GenBank/DDBJ databases">
        <title>Devosia sp. MSA67 isolated from Mo River.</title>
        <authorList>
            <person name="Ma F."/>
            <person name="Zi Z."/>
        </authorList>
    </citation>
    <scope>NUCLEOTIDE SEQUENCE</scope>
    <source>
        <strain evidence="6">MSA67</strain>
    </source>
</reference>
<evidence type="ECO:0000256" key="2">
    <source>
        <dbReference type="ARBA" id="ARBA00023015"/>
    </source>
</evidence>
<evidence type="ECO:0000256" key="1">
    <source>
        <dbReference type="ARBA" id="ARBA00022553"/>
    </source>
</evidence>
<gene>
    <name evidence="6" type="ORF">JEQ47_08705</name>
</gene>
<dbReference type="RefSeq" id="WP_198876023.1">
    <property type="nucleotide sequence ID" value="NZ_JAEKMH010000002.1"/>
</dbReference>
<comment type="caution">
    <text evidence="6">The sequence shown here is derived from an EMBL/GenBank/DDBJ whole genome shotgun (WGS) entry which is preliminary data.</text>
</comment>
<dbReference type="InterPro" id="IPR001789">
    <property type="entry name" value="Sig_transdc_resp-reg_receiver"/>
</dbReference>
<dbReference type="InterPro" id="IPR011006">
    <property type="entry name" value="CheY-like_superfamily"/>
</dbReference>
<dbReference type="GO" id="GO:0000160">
    <property type="term" value="P:phosphorelay signal transduction system"/>
    <property type="evidence" value="ECO:0007669"/>
    <property type="project" value="InterPro"/>
</dbReference>
<name>A0A934IQ62_9HYPH</name>
<dbReference type="Pfam" id="PF00072">
    <property type="entry name" value="Response_reg"/>
    <property type="match status" value="1"/>
</dbReference>
<keyword evidence="2" id="KW-0805">Transcription regulation</keyword>
<dbReference type="InterPro" id="IPR050595">
    <property type="entry name" value="Bact_response_regulator"/>
</dbReference>
<accession>A0A934IQ62</accession>
<keyword evidence="7" id="KW-1185">Reference proteome</keyword>
<evidence type="ECO:0000256" key="3">
    <source>
        <dbReference type="ARBA" id="ARBA00023163"/>
    </source>
</evidence>
<feature type="domain" description="Response regulatory" evidence="5">
    <location>
        <begin position="8"/>
        <end position="127"/>
    </location>
</feature>
<dbReference type="AlphaFoldDB" id="A0A934IQ62"/>
<dbReference type="PANTHER" id="PTHR44591">
    <property type="entry name" value="STRESS RESPONSE REGULATOR PROTEIN 1"/>
    <property type="match status" value="1"/>
</dbReference>
<dbReference type="Proteomes" id="UP000602124">
    <property type="component" value="Unassembled WGS sequence"/>
</dbReference>
<protein>
    <submittedName>
        <fullName evidence="6">Response regulator</fullName>
    </submittedName>
</protein>
<dbReference type="SUPFAM" id="SSF52172">
    <property type="entry name" value="CheY-like"/>
    <property type="match status" value="1"/>
</dbReference>
<feature type="modified residue" description="4-aspartylphosphate" evidence="4">
    <location>
        <position position="58"/>
    </location>
</feature>
<evidence type="ECO:0000313" key="6">
    <source>
        <dbReference type="EMBL" id="MBJ3784794.1"/>
    </source>
</evidence>
<dbReference type="Gene3D" id="3.40.50.2300">
    <property type="match status" value="1"/>
</dbReference>
<dbReference type="EMBL" id="JAEKMH010000002">
    <property type="protein sequence ID" value="MBJ3784794.1"/>
    <property type="molecule type" value="Genomic_DNA"/>
</dbReference>
<evidence type="ECO:0000256" key="4">
    <source>
        <dbReference type="PROSITE-ProRule" id="PRU00169"/>
    </source>
</evidence>
<dbReference type="PROSITE" id="PS50110">
    <property type="entry name" value="RESPONSE_REGULATORY"/>
    <property type="match status" value="1"/>
</dbReference>
<keyword evidence="3" id="KW-0804">Transcription</keyword>